<feature type="coiled-coil region" evidence="1">
    <location>
        <begin position="255"/>
        <end position="282"/>
    </location>
</feature>
<organism evidence="3">
    <name type="scientific">Mucochytrium quahogii</name>
    <dbReference type="NCBI Taxonomy" id="96639"/>
    <lineage>
        <taxon>Eukaryota</taxon>
        <taxon>Sar</taxon>
        <taxon>Stramenopiles</taxon>
        <taxon>Bigyra</taxon>
        <taxon>Labyrinthulomycetes</taxon>
        <taxon>Thraustochytrida</taxon>
        <taxon>Thraustochytriidae</taxon>
        <taxon>Mucochytrium</taxon>
    </lineage>
</organism>
<keyword evidence="1" id="KW-0175">Coiled coil</keyword>
<feature type="coiled-coil region" evidence="1">
    <location>
        <begin position="24"/>
        <end position="104"/>
    </location>
</feature>
<name>A0A7S2RKN3_9STRA</name>
<reference evidence="3" key="1">
    <citation type="submission" date="2021-01" db="EMBL/GenBank/DDBJ databases">
        <authorList>
            <person name="Corre E."/>
            <person name="Pelletier E."/>
            <person name="Niang G."/>
            <person name="Scheremetjew M."/>
            <person name="Finn R."/>
            <person name="Kale V."/>
            <person name="Holt S."/>
            <person name="Cochrane G."/>
            <person name="Meng A."/>
            <person name="Brown T."/>
            <person name="Cohen L."/>
        </authorList>
    </citation>
    <scope>NUCLEOTIDE SEQUENCE</scope>
    <source>
        <strain evidence="3">NY070348D</strain>
    </source>
</reference>
<evidence type="ECO:0000256" key="2">
    <source>
        <dbReference type="SAM" id="MobiDB-lite"/>
    </source>
</evidence>
<feature type="region of interest" description="Disordered" evidence="2">
    <location>
        <begin position="310"/>
        <end position="335"/>
    </location>
</feature>
<evidence type="ECO:0000256" key="1">
    <source>
        <dbReference type="SAM" id="Coils"/>
    </source>
</evidence>
<dbReference type="AlphaFoldDB" id="A0A7S2RKN3"/>
<gene>
    <name evidence="3" type="ORF">QSP1433_LOCUS4495</name>
</gene>
<dbReference type="EMBL" id="HBHK01007345">
    <property type="protein sequence ID" value="CAD9673895.1"/>
    <property type="molecule type" value="Transcribed_RNA"/>
</dbReference>
<feature type="region of interest" description="Disordered" evidence="2">
    <location>
        <begin position="423"/>
        <end position="495"/>
    </location>
</feature>
<feature type="compositionally biased region" description="Polar residues" evidence="2">
    <location>
        <begin position="423"/>
        <end position="451"/>
    </location>
</feature>
<feature type="coiled-coil region" evidence="1">
    <location>
        <begin position="129"/>
        <end position="222"/>
    </location>
</feature>
<feature type="compositionally biased region" description="Basic residues" evidence="2">
    <location>
        <begin position="463"/>
        <end position="484"/>
    </location>
</feature>
<accession>A0A7S2RKN3</accession>
<protein>
    <submittedName>
        <fullName evidence="3">Uncharacterized protein</fullName>
    </submittedName>
</protein>
<sequence>MSFKDAGDAERLILQLERELGSTVKRLEHHRSGQVEEVERLNRDLVKVCEDRRELRARLELSEQHNEAMRVEMAKQLQKFAEERRSLETKVANAEASMEAARQSERMVMSQAASLDLKIQASQAEHRDYKELVRLKEQSEQRAKSQSEQLVQLRNKLAQVTEQLGEASKQRLAQEAEMKSKQQENVRLVGENQHLEREAMRARELERQVEINEERLKSTRESLQSALRLNETREKQIIMLQEALTNEKTKTRKGDDTKDEQIKQLRREISQLRERCNQTETMRLEQEEVYKKQLTSQREHTLTLSEQLSSLEESFRQSNPPKIPAPNPPRATSDLGDSLSMSLFEEVDANSIDNRVVSRALAGNDAWDVMGMRSSGESSHVAKEDSFIPDVYGIVQESMYGDPNASIVSDYVERVLKASTITGSTSRRTKKPSPQNRILNESTNSSMQSSTKVDKVVRIPSARTRKTTKKKSEKTKGIKKKKQPPKIASTVTSRMREKRAALIFK</sequence>
<feature type="non-terminal residue" evidence="3">
    <location>
        <position position="505"/>
    </location>
</feature>
<evidence type="ECO:0000313" key="3">
    <source>
        <dbReference type="EMBL" id="CAD9673895.1"/>
    </source>
</evidence>
<proteinExistence type="predicted"/>